<dbReference type="PANTHER" id="PTHR45831:SF5">
    <property type="entry name" value="STI1 DOMAIN-CONTAINING PROTEIN"/>
    <property type="match status" value="1"/>
</dbReference>
<dbReference type="InterPro" id="IPR019734">
    <property type="entry name" value="TPR_rpt"/>
</dbReference>
<evidence type="ECO:0000313" key="5">
    <source>
        <dbReference type="Proteomes" id="UP000246078"/>
    </source>
</evidence>
<evidence type="ECO:0000256" key="3">
    <source>
        <dbReference type="PROSITE-ProRule" id="PRU00339"/>
    </source>
</evidence>
<dbReference type="SMART" id="SM00028">
    <property type="entry name" value="TPR"/>
    <property type="match status" value="3"/>
</dbReference>
<dbReference type="Gene3D" id="1.10.260.100">
    <property type="match status" value="1"/>
</dbReference>
<dbReference type="InterPro" id="IPR011990">
    <property type="entry name" value="TPR-like_helical_dom_sf"/>
</dbReference>
<dbReference type="GO" id="GO:0006620">
    <property type="term" value="P:post-translational protein targeting to endoplasmic reticulum membrane"/>
    <property type="evidence" value="ECO:0007669"/>
    <property type="project" value="TreeGrafter"/>
</dbReference>
<gene>
    <name evidence="4" type="ORF">C3747_104g77</name>
</gene>
<dbReference type="VEuPathDB" id="TriTrypDB:TcBrA4_0028290"/>
<reference evidence="4 5" key="1">
    <citation type="journal article" date="2018" name="Microb. Genom.">
        <title>Expanding an expanded genome: long-read sequencing of Trypanosoma cruzi.</title>
        <authorList>
            <person name="Berna L."/>
            <person name="Rodriguez M."/>
            <person name="Chiribao M.L."/>
            <person name="Parodi-Talice A."/>
            <person name="Pita S."/>
            <person name="Rijo G."/>
            <person name="Alvarez-Valin F."/>
            <person name="Robello C."/>
        </authorList>
    </citation>
    <scope>NUCLEOTIDE SEQUENCE [LARGE SCALE GENOMIC DNA]</scope>
    <source>
        <strain evidence="4 5">TCC</strain>
    </source>
</reference>
<evidence type="ECO:0000256" key="2">
    <source>
        <dbReference type="ARBA" id="ARBA00022803"/>
    </source>
</evidence>
<keyword evidence="2 3" id="KW-0802">TPR repeat</keyword>
<evidence type="ECO:0000313" key="4">
    <source>
        <dbReference type="EMBL" id="PWV07257.1"/>
    </source>
</evidence>
<dbReference type="VEuPathDB" id="TriTrypDB:TCDM_02157"/>
<dbReference type="VEuPathDB" id="TriTrypDB:TCSYLVIO_003305"/>
<dbReference type="VEuPathDB" id="TriTrypDB:TcYC6_0097790"/>
<sequence>MMSDTAEAHSTTSQPLTEEHRKLVFSFMRMLRGVNSPDPERVNTIVKLLGDEYGVNPAGVGGCHDTGVDVFEAFCQALQSQESKENIQQNEKFKAFLDLIQKKGYFAGAEPGTEEYASRLEKAKQKFEMRNNPYQGMSAEEIKNKGNELMGMAKYKEAIAYYTKSIEMEPENHVFFANRAAAHTHLKDYDSAVIDCERAIAINPNYSKAYSRLGTSLFYQEKYARAVDAFAKASELDPTNDRYKEDLKQAEEKLKLMGNASSGSSAAGGFPFGGGMPDFSQIAQMMNNPQFIETTTRMLENPQFSQLVANMASRFGGGSANPEELLQSLGSMGLSGTNDDGTMRTPFGNINRERLEQLQEDEVKNNPKFRAIMEDVRQNGFQAFQKYMGDPDVMDLMVRFQNTIMGGNNANSSP</sequence>
<keyword evidence="1" id="KW-0677">Repeat</keyword>
<comment type="caution">
    <text evidence="4">The sequence shown here is derived from an EMBL/GenBank/DDBJ whole genome shotgun (WGS) entry which is preliminary data.</text>
</comment>
<organism evidence="4 5">
    <name type="scientific">Trypanosoma cruzi</name>
    <dbReference type="NCBI Taxonomy" id="5693"/>
    <lineage>
        <taxon>Eukaryota</taxon>
        <taxon>Discoba</taxon>
        <taxon>Euglenozoa</taxon>
        <taxon>Kinetoplastea</taxon>
        <taxon>Metakinetoplastina</taxon>
        <taxon>Trypanosomatida</taxon>
        <taxon>Trypanosomatidae</taxon>
        <taxon>Trypanosoma</taxon>
        <taxon>Schizotrypanum</taxon>
    </lineage>
</organism>
<protein>
    <submittedName>
        <fullName evidence="4">Putative small glutamine-rich tetratricopeptide repeat protein</fullName>
    </submittedName>
</protein>
<dbReference type="VEuPathDB" id="TriTrypDB:TcCLB.511737.10"/>
<name>A0A2V2WG49_TRYCR</name>
<dbReference type="PROSITE" id="PS50293">
    <property type="entry name" value="TPR_REGION"/>
    <property type="match status" value="1"/>
</dbReference>
<dbReference type="GO" id="GO:0060090">
    <property type="term" value="F:molecular adaptor activity"/>
    <property type="evidence" value="ECO:0007669"/>
    <property type="project" value="TreeGrafter"/>
</dbReference>
<dbReference type="VEuPathDB" id="TriTrypDB:C3747_104g77"/>
<dbReference type="AlphaFoldDB" id="A0A2V2WG49"/>
<dbReference type="GO" id="GO:0072380">
    <property type="term" value="C:TRC complex"/>
    <property type="evidence" value="ECO:0007669"/>
    <property type="project" value="TreeGrafter"/>
</dbReference>
<dbReference type="Proteomes" id="UP000246078">
    <property type="component" value="Unassembled WGS sequence"/>
</dbReference>
<dbReference type="Gene3D" id="1.25.40.10">
    <property type="entry name" value="Tetratricopeptide repeat domain"/>
    <property type="match status" value="1"/>
</dbReference>
<dbReference type="VEuPathDB" id="TriTrypDB:TcCLB.511519.9"/>
<dbReference type="EMBL" id="PRFC01000104">
    <property type="protein sequence ID" value="PWV07257.1"/>
    <property type="molecule type" value="Genomic_DNA"/>
</dbReference>
<dbReference type="GO" id="GO:0016020">
    <property type="term" value="C:membrane"/>
    <property type="evidence" value="ECO:0007669"/>
    <property type="project" value="TreeGrafter"/>
</dbReference>
<dbReference type="VEuPathDB" id="TriTrypDB:TcG_01047"/>
<dbReference type="VEuPathDB" id="TriTrypDB:BCY84_01092"/>
<accession>A0A2V2WG49</accession>
<dbReference type="InterPro" id="IPR047150">
    <property type="entry name" value="SGT"/>
</dbReference>
<feature type="repeat" description="TPR" evidence="3">
    <location>
        <begin position="207"/>
        <end position="240"/>
    </location>
</feature>
<dbReference type="Pfam" id="PF13181">
    <property type="entry name" value="TPR_8"/>
    <property type="match status" value="1"/>
</dbReference>
<proteinExistence type="predicted"/>
<dbReference type="PANTHER" id="PTHR45831">
    <property type="entry name" value="LD24721P"/>
    <property type="match status" value="1"/>
</dbReference>
<dbReference type="VEuPathDB" id="TriTrypDB:Tc_MARK_2022"/>
<dbReference type="PROSITE" id="PS50005">
    <property type="entry name" value="TPR"/>
    <property type="match status" value="2"/>
</dbReference>
<dbReference type="Pfam" id="PF00515">
    <property type="entry name" value="TPR_1"/>
    <property type="match status" value="2"/>
</dbReference>
<dbReference type="FunFam" id="1.25.40.10:FF:000609">
    <property type="entry name" value="Small glutamine-rich tetratricopeptide repeat protein"/>
    <property type="match status" value="1"/>
</dbReference>
<dbReference type="SUPFAM" id="SSF48452">
    <property type="entry name" value="TPR-like"/>
    <property type="match status" value="1"/>
</dbReference>
<dbReference type="VEuPathDB" id="TriTrypDB:ECC02_000051"/>
<evidence type="ECO:0000256" key="1">
    <source>
        <dbReference type="ARBA" id="ARBA00022737"/>
    </source>
</evidence>
<dbReference type="VEuPathDB" id="TriTrypDB:C4B63_18g260"/>
<dbReference type="VEuPathDB" id="TriTrypDB:TcCL_ESM10784"/>
<feature type="repeat" description="TPR" evidence="3">
    <location>
        <begin position="139"/>
        <end position="172"/>
    </location>
</feature>